<keyword evidence="7" id="KW-0791">Threonine biosynthesis</keyword>
<sequence length="209" mass="22964">MAQICYYFEAAAQLSKEERENLVVSVPSGNFGNLTAGLLAKALGLPIKRFIAATNANDTVPRYLTTGEWDPKPTVATTSNAMDVSQPNNWPRIEELCQRKGWGLDTLGSGAVTDTESSESVKELNDLGYLCEPHGAIAYRVLQEQLNEGETGLFLCTAHPAKFKEVVDEILDTDIELPGPLAKHAVMELLSEELNNDFEQLKVLLKKVQ</sequence>
<dbReference type="GO" id="GO:0009088">
    <property type="term" value="P:threonine biosynthetic process"/>
    <property type="evidence" value="ECO:0007669"/>
    <property type="project" value="UniProtKB-KW"/>
</dbReference>
<dbReference type="FunFam" id="3.40.50.1100:FF:000026">
    <property type="entry name" value="Threonine synthase"/>
    <property type="match status" value="1"/>
</dbReference>
<evidence type="ECO:0000256" key="9">
    <source>
        <dbReference type="ARBA" id="ARBA00023239"/>
    </source>
</evidence>
<dbReference type="SUPFAM" id="SSF53686">
    <property type="entry name" value="Tryptophan synthase beta subunit-like PLP-dependent enzymes"/>
    <property type="match status" value="1"/>
</dbReference>
<comment type="caution">
    <text evidence="11">The sequence shown here is derived from an EMBL/GenBank/DDBJ whole genome shotgun (WGS) entry which is preliminary data.</text>
</comment>
<dbReference type="EC" id="4.2.3.1" evidence="4"/>
<evidence type="ECO:0000256" key="6">
    <source>
        <dbReference type="ARBA" id="ARBA00022605"/>
    </source>
</evidence>
<evidence type="ECO:0000256" key="7">
    <source>
        <dbReference type="ARBA" id="ARBA00022697"/>
    </source>
</evidence>
<keyword evidence="9 11" id="KW-0456">Lyase</keyword>
<reference evidence="11 12" key="1">
    <citation type="submission" date="2015-01" db="EMBL/GenBank/DDBJ databases">
        <title>Vibrio sp. C94 JCM 19241 whole genome shotgun sequence.</title>
        <authorList>
            <person name="Sawabe T."/>
            <person name="Meirelles P."/>
            <person name="Feng G."/>
            <person name="Sayaka M."/>
            <person name="Hattori M."/>
            <person name="Ohkuma M."/>
        </authorList>
    </citation>
    <scope>NUCLEOTIDE SEQUENCE [LARGE SCALE GENOMIC DNA]</scope>
    <source>
        <strain evidence="12">JCM 19241</strain>
    </source>
</reference>
<accession>A0A0B8QEL7</accession>
<dbReference type="EMBL" id="BBSC01000007">
    <property type="protein sequence ID" value="GAM77051.1"/>
    <property type="molecule type" value="Genomic_DNA"/>
</dbReference>
<dbReference type="Proteomes" id="UP000031666">
    <property type="component" value="Unassembled WGS sequence"/>
</dbReference>
<dbReference type="PANTHER" id="PTHR42690:SF1">
    <property type="entry name" value="THREONINE SYNTHASE-LIKE 2"/>
    <property type="match status" value="1"/>
</dbReference>
<comment type="pathway">
    <text evidence="2">Amino-acid biosynthesis; L-threonine biosynthesis; L-threonine from L-aspartate: step 5/5.</text>
</comment>
<evidence type="ECO:0000256" key="1">
    <source>
        <dbReference type="ARBA" id="ARBA00001933"/>
    </source>
</evidence>
<evidence type="ECO:0000256" key="3">
    <source>
        <dbReference type="ARBA" id="ARBA00005517"/>
    </source>
</evidence>
<dbReference type="Gene3D" id="3.40.50.1100">
    <property type="match status" value="1"/>
</dbReference>
<evidence type="ECO:0000313" key="12">
    <source>
        <dbReference type="Proteomes" id="UP000031666"/>
    </source>
</evidence>
<comment type="cofactor">
    <cofactor evidence="1">
        <name>pyridoxal 5'-phosphate</name>
        <dbReference type="ChEBI" id="CHEBI:597326"/>
    </cofactor>
</comment>
<dbReference type="InterPro" id="IPR051166">
    <property type="entry name" value="Threonine_Synthase"/>
</dbReference>
<evidence type="ECO:0000313" key="11">
    <source>
        <dbReference type="EMBL" id="GAM77051.1"/>
    </source>
</evidence>
<evidence type="ECO:0000256" key="2">
    <source>
        <dbReference type="ARBA" id="ARBA00004979"/>
    </source>
</evidence>
<proteinExistence type="inferred from homology"/>
<gene>
    <name evidence="11" type="ORF">JCM19241_5947</name>
</gene>
<evidence type="ECO:0000256" key="5">
    <source>
        <dbReference type="ARBA" id="ARBA00018679"/>
    </source>
</evidence>
<reference evidence="11 12" key="2">
    <citation type="submission" date="2015-01" db="EMBL/GenBank/DDBJ databases">
        <authorList>
            <consortium name="NBRP consortium"/>
            <person name="Sawabe T."/>
            <person name="Meirelles P."/>
            <person name="Feng G."/>
            <person name="Sayaka M."/>
            <person name="Hattori M."/>
            <person name="Ohkuma M."/>
        </authorList>
    </citation>
    <scope>NUCLEOTIDE SEQUENCE [LARGE SCALE GENOMIC DNA]</scope>
    <source>
        <strain evidence="12">JCM 19241</strain>
    </source>
</reference>
<protein>
    <recommendedName>
        <fullName evidence="5">Threonine synthase</fullName>
        <ecNumber evidence="4">4.2.3.1</ecNumber>
    </recommendedName>
</protein>
<comment type="catalytic activity">
    <reaction evidence="10">
        <text>O-phospho-L-homoserine + H2O = L-threonine + phosphate</text>
        <dbReference type="Rhea" id="RHEA:10840"/>
        <dbReference type="ChEBI" id="CHEBI:15377"/>
        <dbReference type="ChEBI" id="CHEBI:43474"/>
        <dbReference type="ChEBI" id="CHEBI:57590"/>
        <dbReference type="ChEBI" id="CHEBI:57926"/>
        <dbReference type="EC" id="4.2.3.1"/>
    </reaction>
</comment>
<dbReference type="STRING" id="1481914.JCM19241_5947"/>
<dbReference type="Pfam" id="PF24857">
    <property type="entry name" value="THR4_C"/>
    <property type="match status" value="1"/>
</dbReference>
<name>A0A0B8QEL7_9VIBR</name>
<evidence type="ECO:0000256" key="10">
    <source>
        <dbReference type="ARBA" id="ARBA00049144"/>
    </source>
</evidence>
<dbReference type="InterPro" id="IPR036052">
    <property type="entry name" value="TrpB-like_PALP_sf"/>
</dbReference>
<evidence type="ECO:0000256" key="8">
    <source>
        <dbReference type="ARBA" id="ARBA00022898"/>
    </source>
</evidence>
<evidence type="ECO:0000256" key="4">
    <source>
        <dbReference type="ARBA" id="ARBA00013028"/>
    </source>
</evidence>
<keyword evidence="8" id="KW-0663">Pyridoxal phosphate</keyword>
<dbReference type="PANTHER" id="PTHR42690">
    <property type="entry name" value="THREONINE SYNTHASE FAMILY MEMBER"/>
    <property type="match status" value="1"/>
</dbReference>
<organism evidence="11 12">
    <name type="scientific">Vibrio ishigakensis</name>
    <dbReference type="NCBI Taxonomy" id="1481914"/>
    <lineage>
        <taxon>Bacteria</taxon>
        <taxon>Pseudomonadati</taxon>
        <taxon>Pseudomonadota</taxon>
        <taxon>Gammaproteobacteria</taxon>
        <taxon>Vibrionales</taxon>
        <taxon>Vibrionaceae</taxon>
        <taxon>Vibrio</taxon>
    </lineage>
</organism>
<comment type="similarity">
    <text evidence="3">Belongs to the threonine synthase family.</text>
</comment>
<keyword evidence="6" id="KW-0028">Amino-acid biosynthesis</keyword>
<dbReference type="AlphaFoldDB" id="A0A0B8QEL7"/>
<dbReference type="GO" id="GO:0004795">
    <property type="term" value="F:threonine synthase activity"/>
    <property type="evidence" value="ECO:0007669"/>
    <property type="project" value="UniProtKB-EC"/>
</dbReference>